<proteinExistence type="predicted"/>
<feature type="compositionally biased region" description="Polar residues" evidence="1">
    <location>
        <begin position="1"/>
        <end position="13"/>
    </location>
</feature>
<dbReference type="Gene3D" id="4.10.60.10">
    <property type="entry name" value="Zinc finger, CCHC-type"/>
    <property type="match status" value="1"/>
</dbReference>
<feature type="compositionally biased region" description="Polar residues" evidence="1">
    <location>
        <begin position="266"/>
        <end position="275"/>
    </location>
</feature>
<feature type="region of interest" description="Disordered" evidence="1">
    <location>
        <begin position="572"/>
        <end position="602"/>
    </location>
</feature>
<evidence type="ECO:0000313" key="2">
    <source>
        <dbReference type="EMBL" id="PCG77879.1"/>
    </source>
</evidence>
<protein>
    <recommendedName>
        <fullName evidence="3">Peptidase A2 domain-containing protein</fullName>
    </recommendedName>
</protein>
<feature type="region of interest" description="Disordered" evidence="1">
    <location>
        <begin position="258"/>
        <end position="301"/>
    </location>
</feature>
<sequence>MVLTRSRANSPGQRSDLAPAGADAVQSGHVTPPATQQPVSPSVHDAPTQLFSPSSTSTITMTDFHLQQLIAALRTPTLPAAANGMGVHSNSNFARCTARFDGAQNSDVVPFIDAIEIYKECVTMEDSIALRGLPMLLTGLAGTWWQGVKHSVATWSEAVLLLRQTFGPRFPPHKIYRELFRTEQTNERTDVFVCKARALLAQLPAHTLPENPVQLDMVYGLLHQRIREKVPRTSFCSFSELLEKARAVEDLLEEGHKSIQGRPAVKSSSTVDTSHPTILSPPSTPAPATSSSSDNTTSKSRPRCVYCKKFGHEKESCEKLQRKNSSSPSGHRVQTGPKPAAPVVCFGCGAPGVIRSNCTTCKKRDESSATTPFQSIAAMGTAPIDARARPIVDVKICGCSGRVIVDTGAKLSIASESLRNVLVTKNVHLIKTFIDIKLADGSVCKRNVETVSVDVELQGVVIRTLFVVLPGATDSLLGMNFIRDAGMVLDFNRSRFSFNRGRKYFPLDFEKDVSPVTCSFLALREEERTMLSASGKEVPSSSFITKRDIFTQGGAPTAMALQHIDIGDSVPRAASSYRSSPQDKRIVPAELPTSKKPGKKNGVAGSLIPALYGPEIEESRDFWPISVDTSYRTPSVIREAQFDVQESHHSLGQHIEVTPRRIGPFKVNRVVSSSTYEVEDSQGRIKGRYHTSLLSPYVGESEWTVSRIRVGPKSPPGRSSDLEGEDIARERVHTCSPPPSSKFPYRRTRNKLRARFKHDGSL</sequence>
<dbReference type="InterPro" id="IPR021109">
    <property type="entry name" value="Peptidase_aspartic_dom_sf"/>
</dbReference>
<dbReference type="AlphaFoldDB" id="A0A2A4K1D8"/>
<dbReference type="STRING" id="7102.A0A2A4K1D8"/>
<dbReference type="EMBL" id="NWSH01000267">
    <property type="protein sequence ID" value="PCG77879.1"/>
    <property type="molecule type" value="Genomic_DNA"/>
</dbReference>
<feature type="region of interest" description="Disordered" evidence="1">
    <location>
        <begin position="318"/>
        <end position="337"/>
    </location>
</feature>
<name>A0A2A4K1D8_HELVI</name>
<dbReference type="SUPFAM" id="SSF50630">
    <property type="entry name" value="Acid proteases"/>
    <property type="match status" value="1"/>
</dbReference>
<dbReference type="CDD" id="cd00303">
    <property type="entry name" value="retropepsin_like"/>
    <property type="match status" value="1"/>
</dbReference>
<feature type="region of interest" description="Disordered" evidence="1">
    <location>
        <begin position="709"/>
        <end position="748"/>
    </location>
</feature>
<dbReference type="Gene3D" id="2.40.70.10">
    <property type="entry name" value="Acid Proteases"/>
    <property type="match status" value="1"/>
</dbReference>
<evidence type="ECO:0000256" key="1">
    <source>
        <dbReference type="SAM" id="MobiDB-lite"/>
    </source>
</evidence>
<feature type="region of interest" description="Disordered" evidence="1">
    <location>
        <begin position="1"/>
        <end position="54"/>
    </location>
</feature>
<feature type="compositionally biased region" description="Low complexity" evidence="1">
    <location>
        <begin position="276"/>
        <end position="299"/>
    </location>
</feature>
<accession>A0A2A4K1D8</accession>
<organism evidence="2">
    <name type="scientific">Heliothis virescens</name>
    <name type="common">Tobacco budworm moth</name>
    <dbReference type="NCBI Taxonomy" id="7102"/>
    <lineage>
        <taxon>Eukaryota</taxon>
        <taxon>Metazoa</taxon>
        <taxon>Ecdysozoa</taxon>
        <taxon>Arthropoda</taxon>
        <taxon>Hexapoda</taxon>
        <taxon>Insecta</taxon>
        <taxon>Pterygota</taxon>
        <taxon>Neoptera</taxon>
        <taxon>Endopterygota</taxon>
        <taxon>Lepidoptera</taxon>
        <taxon>Glossata</taxon>
        <taxon>Ditrysia</taxon>
        <taxon>Noctuoidea</taxon>
        <taxon>Noctuidae</taxon>
        <taxon>Heliothinae</taxon>
        <taxon>Heliothis</taxon>
    </lineage>
</organism>
<evidence type="ECO:0008006" key="3">
    <source>
        <dbReference type="Google" id="ProtNLM"/>
    </source>
</evidence>
<dbReference type="Pfam" id="PF13975">
    <property type="entry name" value="gag-asp_proteas"/>
    <property type="match status" value="1"/>
</dbReference>
<gene>
    <name evidence="2" type="ORF">B5V51_6024</name>
</gene>
<reference evidence="2" key="1">
    <citation type="submission" date="2017-09" db="EMBL/GenBank/DDBJ databases">
        <title>Contemporary evolution of a Lepidopteran species, Heliothis virescens, in response to modern agricultural practices.</title>
        <authorList>
            <person name="Fritz M.L."/>
            <person name="Deyonke A.M."/>
            <person name="Papanicolaou A."/>
            <person name="Micinski S."/>
            <person name="Westbrook J."/>
            <person name="Gould F."/>
        </authorList>
    </citation>
    <scope>NUCLEOTIDE SEQUENCE [LARGE SCALE GENOMIC DNA]</scope>
    <source>
        <strain evidence="2">HvINT-</strain>
        <tissue evidence="2">Whole body</tissue>
    </source>
</reference>
<comment type="caution">
    <text evidence="2">The sequence shown here is derived from an EMBL/GenBank/DDBJ whole genome shotgun (WGS) entry which is preliminary data.</text>
</comment>